<evidence type="ECO:0000259" key="10">
    <source>
        <dbReference type="Pfam" id="PF21800"/>
    </source>
</evidence>
<dbReference type="GO" id="GO:0003723">
    <property type="term" value="F:RNA binding"/>
    <property type="evidence" value="ECO:0007669"/>
    <property type="project" value="UniProtKB-KW"/>
</dbReference>
<evidence type="ECO:0000256" key="8">
    <source>
        <dbReference type="ARBA" id="ARBA00032993"/>
    </source>
</evidence>
<dbReference type="Gramene" id="PRQ29451">
    <property type="protein sequence ID" value="PRQ29451"/>
    <property type="gene ID" value="RchiOBHm_Chr5g0014031"/>
</dbReference>
<keyword evidence="6" id="KW-0539">Nucleus</keyword>
<evidence type="ECO:0000256" key="3">
    <source>
        <dbReference type="ARBA" id="ARBA00022517"/>
    </source>
</evidence>
<dbReference type="OMA" id="EEYDISC"/>
<dbReference type="GO" id="GO:0032040">
    <property type="term" value="C:small-subunit processome"/>
    <property type="evidence" value="ECO:0007669"/>
    <property type="project" value="TreeGrafter"/>
</dbReference>
<evidence type="ECO:0000259" key="9">
    <source>
        <dbReference type="Pfam" id="PF17903"/>
    </source>
</evidence>
<evidence type="ECO:0000256" key="5">
    <source>
        <dbReference type="ARBA" id="ARBA00022884"/>
    </source>
</evidence>
<keyword evidence="3" id="KW-0690">Ribosome biogenesis</keyword>
<organism evidence="11 12">
    <name type="scientific">Rosa chinensis</name>
    <name type="common">China rose</name>
    <dbReference type="NCBI Taxonomy" id="74649"/>
    <lineage>
        <taxon>Eukaryota</taxon>
        <taxon>Viridiplantae</taxon>
        <taxon>Streptophyta</taxon>
        <taxon>Embryophyta</taxon>
        <taxon>Tracheophyta</taxon>
        <taxon>Spermatophyta</taxon>
        <taxon>Magnoliopsida</taxon>
        <taxon>eudicotyledons</taxon>
        <taxon>Gunneridae</taxon>
        <taxon>Pentapetalae</taxon>
        <taxon>rosids</taxon>
        <taxon>fabids</taxon>
        <taxon>Rosales</taxon>
        <taxon>Rosaceae</taxon>
        <taxon>Rosoideae</taxon>
        <taxon>Rosoideae incertae sedis</taxon>
        <taxon>Rosa</taxon>
    </lineage>
</organism>
<protein>
    <recommendedName>
        <fullName evidence="8">KRR-R motif-containing protein 1</fullName>
    </recommendedName>
</protein>
<dbReference type="GO" id="GO:0006364">
    <property type="term" value="P:rRNA processing"/>
    <property type="evidence" value="ECO:0007669"/>
    <property type="project" value="UniProtKB-KW"/>
</dbReference>
<evidence type="ECO:0000256" key="6">
    <source>
        <dbReference type="ARBA" id="ARBA00023242"/>
    </source>
</evidence>
<accession>A0A2P6Q5J7</accession>
<keyword evidence="12" id="KW-1185">Reference proteome</keyword>
<keyword evidence="5" id="KW-0694">RNA-binding</keyword>
<dbReference type="OrthoDB" id="1164406at2759"/>
<evidence type="ECO:0000256" key="2">
    <source>
        <dbReference type="ARBA" id="ARBA00009344"/>
    </source>
</evidence>
<comment type="similarity">
    <text evidence="2">Belongs to the KRR1 family.</text>
</comment>
<dbReference type="InterPro" id="IPR036612">
    <property type="entry name" value="KH_dom_type_1_sf"/>
</dbReference>
<sequence>MSEDYPNAIVLQLEEALMVQDEIEVVSYIKFYDRFLDTDMLQTSWPIVESCLSKHGVLCTLDLVKGNMKVFKTKGAEDEDIIFKAIDILQLLSRSVPARWAIRTLDCSWQHEIIKIGNQEGGICNIFGISKEQFLARRNLIVGVMKGLFELTGCGVFLKGNTIAVIGPLQGIKTITKIVEDCIAHNVPPAPRVRRIKKKTQLMKDARIKMTSEVMMSLEAFHV</sequence>
<evidence type="ECO:0000313" key="12">
    <source>
        <dbReference type="Proteomes" id="UP000238479"/>
    </source>
</evidence>
<dbReference type="STRING" id="74649.A0A2P6Q5J7"/>
<dbReference type="PANTHER" id="PTHR12581:SF0">
    <property type="entry name" value="KRR1 SMALL SUBUNIT PROCESSOME COMPONENT HOMOLOG"/>
    <property type="match status" value="1"/>
</dbReference>
<evidence type="ECO:0000256" key="1">
    <source>
        <dbReference type="ARBA" id="ARBA00004604"/>
    </source>
</evidence>
<dbReference type="Gene3D" id="3.30.1370.10">
    <property type="entry name" value="K Homology domain, type 1"/>
    <property type="match status" value="2"/>
</dbReference>
<proteinExistence type="inferred from homology"/>
<comment type="caution">
    <text evidence="11">The sequence shown here is derived from an EMBL/GenBank/DDBJ whole genome shotgun (WGS) entry which is preliminary data.</text>
</comment>
<dbReference type="EMBL" id="PDCK01000043">
    <property type="protein sequence ID" value="PRQ29451.1"/>
    <property type="molecule type" value="Genomic_DNA"/>
</dbReference>
<evidence type="ECO:0000256" key="7">
    <source>
        <dbReference type="ARBA" id="ARBA00023274"/>
    </source>
</evidence>
<dbReference type="InterPro" id="IPR041174">
    <property type="entry name" value="KRR1-like_KH1"/>
</dbReference>
<evidence type="ECO:0000313" key="11">
    <source>
        <dbReference type="EMBL" id="PRQ29451.1"/>
    </source>
</evidence>
<gene>
    <name evidence="11" type="ORF">RchiOBHm_Chr5g0014031</name>
</gene>
<dbReference type="Pfam" id="PF21800">
    <property type="entry name" value="KH_KRR1_2nd"/>
    <property type="match status" value="1"/>
</dbReference>
<name>A0A2P6Q5J7_ROSCH</name>
<dbReference type="Proteomes" id="UP000238479">
    <property type="component" value="Chromosome 5"/>
</dbReference>
<dbReference type="AlphaFoldDB" id="A0A2P6Q5J7"/>
<reference evidence="11 12" key="1">
    <citation type="journal article" date="2018" name="Nat. Genet.">
        <title>The Rosa genome provides new insights in the design of modern roses.</title>
        <authorList>
            <person name="Bendahmane M."/>
        </authorList>
    </citation>
    <scope>NUCLEOTIDE SEQUENCE [LARGE SCALE GENOMIC DNA]</scope>
    <source>
        <strain evidence="12">cv. Old Blush</strain>
    </source>
</reference>
<comment type="subcellular location">
    <subcellularLocation>
        <location evidence="1">Nucleus</location>
        <location evidence="1">Nucleolus</location>
    </subcellularLocation>
</comment>
<evidence type="ECO:0000256" key="4">
    <source>
        <dbReference type="ARBA" id="ARBA00022552"/>
    </source>
</evidence>
<keyword evidence="7" id="KW-0687">Ribonucleoprotein</keyword>
<dbReference type="Pfam" id="PF17903">
    <property type="entry name" value="KH_KRR1_1st"/>
    <property type="match status" value="1"/>
</dbReference>
<dbReference type="PANTHER" id="PTHR12581">
    <property type="entry name" value="HIV-1 REV BINDING PROTEIN 2, 3"/>
    <property type="match status" value="1"/>
</dbReference>
<feature type="domain" description="KRR1 small subunit processome component second KH" evidence="10">
    <location>
        <begin position="129"/>
        <end position="204"/>
    </location>
</feature>
<feature type="domain" description="KRR1 small subunit processome component first KH" evidence="9">
    <location>
        <begin position="39"/>
        <end position="105"/>
    </location>
</feature>
<dbReference type="InterPro" id="IPR048548">
    <property type="entry name" value="KRR1-like_KH2"/>
</dbReference>
<keyword evidence="4" id="KW-0698">rRNA processing</keyword>
<dbReference type="InterPro" id="IPR024166">
    <property type="entry name" value="rRNA_assembly_KRR1"/>
</dbReference>